<keyword evidence="1" id="KW-0472">Membrane</keyword>
<accession>A0AAW0CLC9</accession>
<comment type="caution">
    <text evidence="2">The sequence shown here is derived from an EMBL/GenBank/DDBJ whole genome shotgun (WGS) entry which is preliminary data.</text>
</comment>
<keyword evidence="3" id="KW-1185">Reference proteome</keyword>
<name>A0AAW0CLC9_9AGAR</name>
<keyword evidence="1" id="KW-1133">Transmembrane helix</keyword>
<evidence type="ECO:0008006" key="4">
    <source>
        <dbReference type="Google" id="ProtNLM"/>
    </source>
</evidence>
<sequence>MASFITAYHLVLLLSLLQIAIGLSTLFSYGIHNTVVFEIYQAAPTAWAFATAGTISRMLRLARHPSPDNSLSRVDQQINALIYVAVMWLLCAECVPQTIDFHLDEIFGFSLHLIRTVELSCIPPEWTWDLWIPLASSVSALTAAYALNSRSQSLPGTPTTSSSSNISLAKGFSSRTETPQALLVADLFLRNREGEPRRSTGANEKITCS</sequence>
<keyword evidence="1" id="KW-0812">Transmembrane</keyword>
<protein>
    <recommendedName>
        <fullName evidence="4">Vomeronasal type-1 receptor</fullName>
    </recommendedName>
</protein>
<evidence type="ECO:0000313" key="3">
    <source>
        <dbReference type="Proteomes" id="UP001362999"/>
    </source>
</evidence>
<evidence type="ECO:0000256" key="1">
    <source>
        <dbReference type="SAM" id="Phobius"/>
    </source>
</evidence>
<reference evidence="2 3" key="1">
    <citation type="journal article" date="2024" name="J Genomics">
        <title>Draft genome sequencing and assembly of Favolaschia claudopus CIRM-BRFM 2984 isolated from oak limbs.</title>
        <authorList>
            <person name="Navarro D."/>
            <person name="Drula E."/>
            <person name="Chaduli D."/>
            <person name="Cazenave R."/>
            <person name="Ahrendt S."/>
            <person name="Wang J."/>
            <person name="Lipzen A."/>
            <person name="Daum C."/>
            <person name="Barry K."/>
            <person name="Grigoriev I.V."/>
            <person name="Favel A."/>
            <person name="Rosso M.N."/>
            <person name="Martin F."/>
        </authorList>
    </citation>
    <scope>NUCLEOTIDE SEQUENCE [LARGE SCALE GENOMIC DNA]</scope>
    <source>
        <strain evidence="2 3">CIRM-BRFM 2984</strain>
    </source>
</reference>
<dbReference type="Proteomes" id="UP001362999">
    <property type="component" value="Unassembled WGS sequence"/>
</dbReference>
<proteinExistence type="predicted"/>
<dbReference type="AlphaFoldDB" id="A0AAW0CLC9"/>
<evidence type="ECO:0000313" key="2">
    <source>
        <dbReference type="EMBL" id="KAK7039866.1"/>
    </source>
</evidence>
<dbReference type="EMBL" id="JAWWNJ010000016">
    <property type="protein sequence ID" value="KAK7039866.1"/>
    <property type="molecule type" value="Genomic_DNA"/>
</dbReference>
<feature type="transmembrane region" description="Helical" evidence="1">
    <location>
        <begin position="7"/>
        <end position="27"/>
    </location>
</feature>
<gene>
    <name evidence="2" type="ORF">R3P38DRAFT_493338</name>
</gene>
<organism evidence="2 3">
    <name type="scientific">Favolaschia claudopus</name>
    <dbReference type="NCBI Taxonomy" id="2862362"/>
    <lineage>
        <taxon>Eukaryota</taxon>
        <taxon>Fungi</taxon>
        <taxon>Dikarya</taxon>
        <taxon>Basidiomycota</taxon>
        <taxon>Agaricomycotina</taxon>
        <taxon>Agaricomycetes</taxon>
        <taxon>Agaricomycetidae</taxon>
        <taxon>Agaricales</taxon>
        <taxon>Marasmiineae</taxon>
        <taxon>Mycenaceae</taxon>
        <taxon>Favolaschia</taxon>
    </lineage>
</organism>